<dbReference type="STRING" id="1215338.A0A059JDA6"/>
<dbReference type="AlphaFoldDB" id="A0A059JDA6"/>
<dbReference type="GO" id="GO:0003735">
    <property type="term" value="F:structural constituent of ribosome"/>
    <property type="evidence" value="ECO:0007669"/>
    <property type="project" value="InterPro"/>
</dbReference>
<comment type="subunit">
    <text evidence="6">Component of the mitochondrial large ribosomal subunit. Mature mitochondrial ribosomes consist of a small (37S) and a large (54S) subunit. The 37S subunit contains at least 33 different proteins and 1 molecule of RNA (15S). The 54S subunit contains at least 45 different proteins and 1 molecule of RNA (21S).</text>
</comment>
<dbReference type="HOGENOM" id="CLU_063281_0_0_1"/>
<evidence type="ECO:0000313" key="10">
    <source>
        <dbReference type="Proteomes" id="UP000024533"/>
    </source>
</evidence>
<evidence type="ECO:0000256" key="4">
    <source>
        <dbReference type="ARBA" id="ARBA00023128"/>
    </source>
</evidence>
<dbReference type="EMBL" id="AOKY01000190">
    <property type="protein sequence ID" value="KDB25643.1"/>
    <property type="molecule type" value="Genomic_DNA"/>
</dbReference>
<gene>
    <name evidence="9" type="ORF">H109_02549</name>
</gene>
<evidence type="ECO:0000256" key="6">
    <source>
        <dbReference type="ARBA" id="ARBA00026009"/>
    </source>
</evidence>
<dbReference type="PANTHER" id="PTHR21183:SF18">
    <property type="entry name" value="LARGE RIBOSOMAL SUBUNIT PROTEIN UL29M"/>
    <property type="match status" value="1"/>
</dbReference>
<proteinExistence type="inferred from homology"/>
<sequence>MRPKVSIAHLARHGGLSLAELPPPFLAPALYSPVISVSPSSKFSTSASFQDRNKNRGVSAIHRSGLKHRLSVSKFKLPVPENPERHEPRVLNPEHGLWDFFLPNKQAFPTPEQEHAHGRSWTVQELRQKSWDDLHCLWWVCVKERNRIATSNYERDRLKAGYGEFEAGERDKTIVVTQNNIKHVLRERWNAWSEARELYNNGYRPEQDELLETAQLQEDAMPAEVPVEDIKAEEAKTRSQRTVSA</sequence>
<evidence type="ECO:0000256" key="1">
    <source>
        <dbReference type="ARBA" id="ARBA00004173"/>
    </source>
</evidence>
<dbReference type="GO" id="GO:0005762">
    <property type="term" value="C:mitochondrial large ribosomal subunit"/>
    <property type="evidence" value="ECO:0007669"/>
    <property type="project" value="TreeGrafter"/>
</dbReference>
<comment type="similarity">
    <text evidence="2">Belongs to the universal ribosomal protein uL29 family.</text>
</comment>
<keyword evidence="3" id="KW-0689">Ribosomal protein</keyword>
<dbReference type="Gene3D" id="6.10.330.20">
    <property type="match status" value="1"/>
</dbReference>
<evidence type="ECO:0000256" key="7">
    <source>
        <dbReference type="ARBA" id="ARBA00035289"/>
    </source>
</evidence>
<dbReference type="OrthoDB" id="270763at2759"/>
<dbReference type="InterPro" id="IPR038340">
    <property type="entry name" value="MRP-L47_sf"/>
</dbReference>
<dbReference type="OMA" id="YAHGRAW"/>
<evidence type="ECO:0000256" key="2">
    <source>
        <dbReference type="ARBA" id="ARBA00009254"/>
    </source>
</evidence>
<protein>
    <recommendedName>
        <fullName evidence="7">Large ribosomal subunit protein uL29m</fullName>
    </recommendedName>
    <alternativeName>
        <fullName evidence="8">54S ribosomal protein L4, mitochondrial</fullName>
    </alternativeName>
</protein>
<comment type="caution">
    <text evidence="9">The sequence shown here is derived from an EMBL/GenBank/DDBJ whole genome shotgun (WGS) entry which is preliminary data.</text>
</comment>
<name>A0A059JDA6_TRIIM</name>
<keyword evidence="4" id="KW-0496">Mitochondrion</keyword>
<dbReference type="PANTHER" id="PTHR21183">
    <property type="entry name" value="RIBOSOMAL PROTEIN L47, MITOCHONDRIAL-RELATED"/>
    <property type="match status" value="1"/>
</dbReference>
<evidence type="ECO:0000256" key="5">
    <source>
        <dbReference type="ARBA" id="ARBA00023274"/>
    </source>
</evidence>
<accession>A0A059JDA6</accession>
<reference evidence="9 10" key="1">
    <citation type="submission" date="2014-02" db="EMBL/GenBank/DDBJ databases">
        <title>The Genome Sequence of Trichophyton interdigitale MR816.</title>
        <authorList>
            <consortium name="The Broad Institute Genomics Platform"/>
            <person name="Cuomo C.A."/>
            <person name="White T.C."/>
            <person name="Graser Y."/>
            <person name="Martinez-Rossi N."/>
            <person name="Heitman J."/>
            <person name="Young S.K."/>
            <person name="Zeng Q."/>
            <person name="Gargeya S."/>
            <person name="Abouelleil A."/>
            <person name="Alvarado L."/>
            <person name="Chapman S.B."/>
            <person name="Gainer-Dewar J."/>
            <person name="Goldberg J."/>
            <person name="Griggs A."/>
            <person name="Gujja S."/>
            <person name="Hansen M."/>
            <person name="Howarth C."/>
            <person name="Imamovic A."/>
            <person name="Larimer J."/>
            <person name="Martinez D."/>
            <person name="Murphy C."/>
            <person name="Pearson M.D."/>
            <person name="Persinoti G."/>
            <person name="Poon T."/>
            <person name="Priest M."/>
            <person name="Roberts A.D."/>
            <person name="Saif S."/>
            <person name="Shea T.D."/>
            <person name="Sykes S.N."/>
            <person name="Wortman J."/>
            <person name="Nusbaum C."/>
            <person name="Birren B."/>
        </authorList>
    </citation>
    <scope>NUCLEOTIDE SEQUENCE [LARGE SCALE GENOMIC DNA]</scope>
    <source>
        <strain evidence="9 10">MR816</strain>
    </source>
</reference>
<evidence type="ECO:0000256" key="8">
    <source>
        <dbReference type="ARBA" id="ARBA00035399"/>
    </source>
</evidence>
<organism evidence="9 10">
    <name type="scientific">Trichophyton interdigitale (strain MR816)</name>
    <dbReference type="NCBI Taxonomy" id="1215338"/>
    <lineage>
        <taxon>Eukaryota</taxon>
        <taxon>Fungi</taxon>
        <taxon>Dikarya</taxon>
        <taxon>Ascomycota</taxon>
        <taxon>Pezizomycotina</taxon>
        <taxon>Eurotiomycetes</taxon>
        <taxon>Eurotiomycetidae</taxon>
        <taxon>Onygenales</taxon>
        <taxon>Arthrodermataceae</taxon>
        <taxon>Trichophyton</taxon>
    </lineage>
</organism>
<keyword evidence="10" id="KW-1185">Reference proteome</keyword>
<dbReference type="Pfam" id="PF06984">
    <property type="entry name" value="MRP-L47"/>
    <property type="match status" value="1"/>
</dbReference>
<evidence type="ECO:0000256" key="3">
    <source>
        <dbReference type="ARBA" id="ARBA00022980"/>
    </source>
</evidence>
<dbReference type="GO" id="GO:0032543">
    <property type="term" value="P:mitochondrial translation"/>
    <property type="evidence" value="ECO:0007669"/>
    <property type="project" value="TreeGrafter"/>
</dbReference>
<evidence type="ECO:0000313" key="9">
    <source>
        <dbReference type="EMBL" id="KDB25643.1"/>
    </source>
</evidence>
<keyword evidence="5" id="KW-0687">Ribonucleoprotein</keyword>
<dbReference type="Proteomes" id="UP000024533">
    <property type="component" value="Unassembled WGS sequence"/>
</dbReference>
<comment type="subcellular location">
    <subcellularLocation>
        <location evidence="1">Mitochondrion</location>
    </subcellularLocation>
</comment>
<dbReference type="InterPro" id="IPR010729">
    <property type="entry name" value="Ribosomal_uL29_mit"/>
</dbReference>